<sequence>MRFIPDHYLQVRDLKIYNKKVKNSFKLVALGDLHISKLVDNRKLDPIKFQLDSEKADYHVFLGDLIDTPKELDKNDKKRELIDLIKVSANMAPTMIILGSHDYVIEEKDKKIISYIREYWEDVDNIDNVYLLNNSYFKDNNVMFMGYIQTFDYYYNMEKSHYENLEAFYDDFITYPELYKNLPKDVVNIGLIHSPEYAKLKKNIELLKEYDLLIGGHTHDGCIPFGIGNFRWGLISPKKEFFPKDVRGFRTLDTGTDLLINGGIVKIQNCAPTILHPLNHLCPMQMDTITFTCEEQETGISKKLIYTKK</sequence>
<reference evidence="2" key="2">
    <citation type="journal article" date="2021" name="PeerJ">
        <title>Extensive microbial diversity within the chicken gut microbiome revealed by metagenomics and culture.</title>
        <authorList>
            <person name="Gilroy R."/>
            <person name="Ravi A."/>
            <person name="Getino M."/>
            <person name="Pursley I."/>
            <person name="Horton D.L."/>
            <person name="Alikhan N.F."/>
            <person name="Baker D."/>
            <person name="Gharbi K."/>
            <person name="Hall N."/>
            <person name="Watson M."/>
            <person name="Adriaenssens E.M."/>
            <person name="Foster-Nyarko E."/>
            <person name="Jarju S."/>
            <person name="Secka A."/>
            <person name="Antonio M."/>
            <person name="Oren A."/>
            <person name="Chaudhuri R.R."/>
            <person name="La Ragione R."/>
            <person name="Hildebrand F."/>
            <person name="Pallen M.J."/>
        </authorList>
    </citation>
    <scope>NUCLEOTIDE SEQUENCE</scope>
    <source>
        <strain evidence="2">CHK195-26880</strain>
    </source>
</reference>
<dbReference type="Proteomes" id="UP000886833">
    <property type="component" value="Unassembled WGS sequence"/>
</dbReference>
<organism evidence="2 3">
    <name type="scientific">Candidatus Onthousia faecipullorum</name>
    <dbReference type="NCBI Taxonomy" id="2840887"/>
    <lineage>
        <taxon>Bacteria</taxon>
        <taxon>Bacillati</taxon>
        <taxon>Bacillota</taxon>
        <taxon>Bacilli</taxon>
        <taxon>Candidatus Onthousia</taxon>
    </lineage>
</organism>
<evidence type="ECO:0000313" key="3">
    <source>
        <dbReference type="Proteomes" id="UP000886833"/>
    </source>
</evidence>
<dbReference type="PANTHER" id="PTHR31302">
    <property type="entry name" value="TRANSMEMBRANE PROTEIN WITH METALLOPHOSPHOESTERASE DOMAIN-RELATED"/>
    <property type="match status" value="1"/>
</dbReference>
<dbReference type="SUPFAM" id="SSF56300">
    <property type="entry name" value="Metallo-dependent phosphatases"/>
    <property type="match status" value="1"/>
</dbReference>
<proteinExistence type="predicted"/>
<feature type="domain" description="Calcineurin-like phosphoesterase" evidence="1">
    <location>
        <begin position="26"/>
        <end position="220"/>
    </location>
</feature>
<dbReference type="EMBL" id="DVKQ01000008">
    <property type="protein sequence ID" value="HIT37074.1"/>
    <property type="molecule type" value="Genomic_DNA"/>
</dbReference>
<dbReference type="InterPro" id="IPR029052">
    <property type="entry name" value="Metallo-depent_PP-like"/>
</dbReference>
<comment type="caution">
    <text evidence="2">The sequence shown here is derived from an EMBL/GenBank/DDBJ whole genome shotgun (WGS) entry which is preliminary data.</text>
</comment>
<dbReference type="GO" id="GO:0016787">
    <property type="term" value="F:hydrolase activity"/>
    <property type="evidence" value="ECO:0007669"/>
    <property type="project" value="InterPro"/>
</dbReference>
<evidence type="ECO:0000313" key="2">
    <source>
        <dbReference type="EMBL" id="HIT37074.1"/>
    </source>
</evidence>
<dbReference type="PANTHER" id="PTHR31302:SF0">
    <property type="entry name" value="TRANSMEMBRANE PROTEIN WITH METALLOPHOSPHOESTERASE DOMAIN"/>
    <property type="match status" value="1"/>
</dbReference>
<gene>
    <name evidence="2" type="ORF">IAB59_01170</name>
</gene>
<dbReference type="Pfam" id="PF00149">
    <property type="entry name" value="Metallophos"/>
    <property type="match status" value="1"/>
</dbReference>
<accession>A0A9D1KB12</accession>
<protein>
    <submittedName>
        <fullName evidence="2">Metallophosphoesterase</fullName>
    </submittedName>
</protein>
<evidence type="ECO:0000259" key="1">
    <source>
        <dbReference type="Pfam" id="PF00149"/>
    </source>
</evidence>
<name>A0A9D1KB12_9FIRM</name>
<dbReference type="Gene3D" id="3.60.21.10">
    <property type="match status" value="1"/>
</dbReference>
<dbReference type="InterPro" id="IPR051158">
    <property type="entry name" value="Metallophosphoesterase_sf"/>
</dbReference>
<reference evidence="2" key="1">
    <citation type="submission" date="2020-10" db="EMBL/GenBank/DDBJ databases">
        <authorList>
            <person name="Gilroy R."/>
        </authorList>
    </citation>
    <scope>NUCLEOTIDE SEQUENCE</scope>
    <source>
        <strain evidence="2">CHK195-26880</strain>
    </source>
</reference>
<dbReference type="AlphaFoldDB" id="A0A9D1KB12"/>
<dbReference type="InterPro" id="IPR004843">
    <property type="entry name" value="Calcineurin-like_PHP"/>
</dbReference>